<evidence type="ECO:0000256" key="2">
    <source>
        <dbReference type="ARBA" id="ARBA00022723"/>
    </source>
</evidence>
<gene>
    <name evidence="7" type="ORF">XH99_28610</name>
</gene>
<proteinExistence type="predicted"/>
<evidence type="ECO:0000313" key="7">
    <source>
        <dbReference type="EMBL" id="RXH24057.1"/>
    </source>
</evidence>
<dbReference type="GO" id="GO:0046872">
    <property type="term" value="F:metal ion binding"/>
    <property type="evidence" value="ECO:0007669"/>
    <property type="project" value="UniProtKB-KW"/>
</dbReference>
<dbReference type="Pfam" id="PF14464">
    <property type="entry name" value="Prok-JAB"/>
    <property type="match status" value="1"/>
</dbReference>
<evidence type="ECO:0000256" key="3">
    <source>
        <dbReference type="ARBA" id="ARBA00022801"/>
    </source>
</evidence>
<dbReference type="GO" id="GO:0008237">
    <property type="term" value="F:metallopeptidase activity"/>
    <property type="evidence" value="ECO:0007669"/>
    <property type="project" value="UniProtKB-KW"/>
</dbReference>
<evidence type="ECO:0000259" key="6">
    <source>
        <dbReference type="Pfam" id="PF14464"/>
    </source>
</evidence>
<name>A0A4Q0RY76_9BRAD</name>
<keyword evidence="8" id="KW-1185">Reference proteome</keyword>
<evidence type="ECO:0000256" key="4">
    <source>
        <dbReference type="ARBA" id="ARBA00022833"/>
    </source>
</evidence>
<comment type="caution">
    <text evidence="7">The sequence shown here is derived from an EMBL/GenBank/DDBJ whole genome shotgun (WGS) entry which is preliminary data.</text>
</comment>
<dbReference type="AlphaFoldDB" id="A0A4Q0RY76"/>
<evidence type="ECO:0000256" key="5">
    <source>
        <dbReference type="ARBA" id="ARBA00023049"/>
    </source>
</evidence>
<dbReference type="Gene3D" id="3.40.140.10">
    <property type="entry name" value="Cytidine Deaminase, domain 2"/>
    <property type="match status" value="1"/>
</dbReference>
<keyword evidence="2" id="KW-0479">Metal-binding</keyword>
<dbReference type="SUPFAM" id="SSF102712">
    <property type="entry name" value="JAB1/MPN domain"/>
    <property type="match status" value="1"/>
</dbReference>
<keyword evidence="4" id="KW-0862">Zinc</keyword>
<dbReference type="InterPro" id="IPR028090">
    <property type="entry name" value="JAB_dom_prok"/>
</dbReference>
<keyword evidence="5" id="KW-0482">Metalloprotease</keyword>
<dbReference type="GO" id="GO:0006508">
    <property type="term" value="P:proteolysis"/>
    <property type="evidence" value="ECO:0007669"/>
    <property type="project" value="UniProtKB-KW"/>
</dbReference>
<keyword evidence="3" id="KW-0378">Hydrolase</keyword>
<evidence type="ECO:0000256" key="1">
    <source>
        <dbReference type="ARBA" id="ARBA00022670"/>
    </source>
</evidence>
<sequence length="179" mass="20130">MDAEDNLRRPPPKRPYAPVDQVLKVPAQALEATLSLLQRAGDRESGLFWYGARDAAGNGIVRHVAAPRQTMSWGNFHIAPEALAEIVHRLPQGCKPLAQVHSHPGMRVEHSNYDDRMMSSRRSLSLVFPSYGASRGVFPEGIGVHEWQIDYWHLLGDTEARRRVVVTDGSATMEDRRWP</sequence>
<protein>
    <recommendedName>
        <fullName evidence="6">JAB domain-containing protein</fullName>
    </recommendedName>
</protein>
<dbReference type="Proteomes" id="UP000289546">
    <property type="component" value="Unassembled WGS sequence"/>
</dbReference>
<accession>A0A4Q0RY76</accession>
<organism evidence="7 8">
    <name type="scientific">Bradyrhizobium nanningense</name>
    <dbReference type="NCBI Taxonomy" id="1325118"/>
    <lineage>
        <taxon>Bacteria</taxon>
        <taxon>Pseudomonadati</taxon>
        <taxon>Pseudomonadota</taxon>
        <taxon>Alphaproteobacteria</taxon>
        <taxon>Hyphomicrobiales</taxon>
        <taxon>Nitrobacteraceae</taxon>
        <taxon>Bradyrhizobium</taxon>
    </lineage>
</organism>
<dbReference type="RefSeq" id="WP_164936487.1">
    <property type="nucleotide sequence ID" value="NZ_LBJQ01000089.1"/>
</dbReference>
<evidence type="ECO:0000313" key="8">
    <source>
        <dbReference type="Proteomes" id="UP000289546"/>
    </source>
</evidence>
<keyword evidence="1" id="KW-0645">Protease</keyword>
<reference evidence="7 8" key="1">
    <citation type="submission" date="2015-04" db="EMBL/GenBank/DDBJ databases">
        <title>Comparative genomics of rhizobia nodulating Arachis hypogaea in China.</title>
        <authorList>
            <person name="Li Y."/>
        </authorList>
    </citation>
    <scope>NUCLEOTIDE SEQUENCE [LARGE SCALE GENOMIC DNA]</scope>
    <source>
        <strain evidence="7 8">CCBAU 51757</strain>
    </source>
</reference>
<dbReference type="EMBL" id="LBJQ01000089">
    <property type="protein sequence ID" value="RXH24057.1"/>
    <property type="molecule type" value="Genomic_DNA"/>
</dbReference>
<feature type="domain" description="JAB" evidence="6">
    <location>
        <begin position="27"/>
        <end position="122"/>
    </location>
</feature>